<sequence>MTYQKIFDLKFKKKVSTVELQKYFPNENGKICKIALMELPEKTLKKLVPNKRTVKEVIQLKKSLEKKSYS</sequence>
<dbReference type="Proteomes" id="UP000230859">
    <property type="component" value="Unassembled WGS sequence"/>
</dbReference>
<organism evidence="1 2">
    <name type="scientific">Candidatus Abzuiibacterium crystallinum</name>
    <dbReference type="NCBI Taxonomy" id="1974748"/>
    <lineage>
        <taxon>Bacteria</taxon>
        <taxon>Pseudomonadati</taxon>
        <taxon>Candidatus Omnitrophota</taxon>
        <taxon>Candidatus Abzuiibacterium</taxon>
    </lineage>
</organism>
<dbReference type="AlphaFoldDB" id="A0A2H0LPQ8"/>
<reference evidence="1 2" key="1">
    <citation type="submission" date="2017-09" db="EMBL/GenBank/DDBJ databases">
        <title>Depth-based differentiation of microbial function through sediment-hosted aquifers and enrichment of novel symbionts in the deep terrestrial subsurface.</title>
        <authorList>
            <person name="Probst A.J."/>
            <person name="Ladd B."/>
            <person name="Jarett J.K."/>
            <person name="Geller-Mcgrath D.E."/>
            <person name="Sieber C.M."/>
            <person name="Emerson J.B."/>
            <person name="Anantharaman K."/>
            <person name="Thomas B.C."/>
            <person name="Malmstrom R."/>
            <person name="Stieglmeier M."/>
            <person name="Klingl A."/>
            <person name="Woyke T."/>
            <person name="Ryan C.M."/>
            <person name="Banfield J.F."/>
        </authorList>
    </citation>
    <scope>NUCLEOTIDE SEQUENCE [LARGE SCALE GENOMIC DNA]</scope>
    <source>
        <strain evidence="1">CG11_big_fil_rev_8_21_14_0_20_45_26</strain>
    </source>
</reference>
<protein>
    <submittedName>
        <fullName evidence="1">Uncharacterized protein</fullName>
    </submittedName>
</protein>
<evidence type="ECO:0000313" key="1">
    <source>
        <dbReference type="EMBL" id="PIQ85485.1"/>
    </source>
</evidence>
<comment type="caution">
    <text evidence="1">The sequence shown here is derived from an EMBL/GenBank/DDBJ whole genome shotgun (WGS) entry which is preliminary data.</text>
</comment>
<accession>A0A2H0LPQ8</accession>
<dbReference type="EMBL" id="PCVY01000065">
    <property type="protein sequence ID" value="PIQ85485.1"/>
    <property type="molecule type" value="Genomic_DNA"/>
</dbReference>
<evidence type="ECO:0000313" key="2">
    <source>
        <dbReference type="Proteomes" id="UP000230859"/>
    </source>
</evidence>
<name>A0A2H0LPQ8_9BACT</name>
<proteinExistence type="predicted"/>
<gene>
    <name evidence="1" type="ORF">COV74_08320</name>
</gene>